<evidence type="ECO:0000256" key="9">
    <source>
        <dbReference type="ARBA" id="ARBA00022989"/>
    </source>
</evidence>
<evidence type="ECO:0000256" key="1">
    <source>
        <dbReference type="ARBA" id="ARBA00001970"/>
    </source>
</evidence>
<evidence type="ECO:0000256" key="13">
    <source>
        <dbReference type="SAM" id="MobiDB-lite"/>
    </source>
</evidence>
<sequence length="212" mass="23363">MAAKNSDSRYGWVAIAFHWLMVPAVLGLFALGWWMRQLSYYDPWYRQGPEIHKAIGILLLIALLLRLCWKCLNRRPAELPGTPRWQALAARLTHGGLYLLLLASMLSGYLISTADGRAIDVFGLFSVPATLQGLTNQEDIAGEVHEILAWTLMALVALHALAALKHHFIDRDANLLRMLGKRAKPATPGKSCSPEGQRGSNPASNSNPSTVK</sequence>
<keyword evidence="9 14" id="KW-1133">Transmembrane helix</keyword>
<evidence type="ECO:0000256" key="5">
    <source>
        <dbReference type="ARBA" id="ARBA00022617"/>
    </source>
</evidence>
<evidence type="ECO:0000256" key="4">
    <source>
        <dbReference type="ARBA" id="ARBA00022475"/>
    </source>
</evidence>
<evidence type="ECO:0000256" key="12">
    <source>
        <dbReference type="ARBA" id="ARBA00037975"/>
    </source>
</evidence>
<evidence type="ECO:0000313" key="16">
    <source>
        <dbReference type="EMBL" id="GAA5524908.1"/>
    </source>
</evidence>
<feature type="transmembrane region" description="Helical" evidence="14">
    <location>
        <begin position="12"/>
        <end position="34"/>
    </location>
</feature>
<feature type="transmembrane region" description="Helical" evidence="14">
    <location>
        <begin position="147"/>
        <end position="164"/>
    </location>
</feature>
<comment type="cofactor">
    <cofactor evidence="1">
        <name>heme b</name>
        <dbReference type="ChEBI" id="CHEBI:60344"/>
    </cofactor>
</comment>
<keyword evidence="17" id="KW-1185">Reference proteome</keyword>
<dbReference type="Proteomes" id="UP001408594">
    <property type="component" value="Unassembled WGS sequence"/>
</dbReference>
<evidence type="ECO:0000313" key="17">
    <source>
        <dbReference type="Proteomes" id="UP001408594"/>
    </source>
</evidence>
<name>A0ABP9WQN6_9GAMM</name>
<evidence type="ECO:0000259" key="15">
    <source>
        <dbReference type="Pfam" id="PF01292"/>
    </source>
</evidence>
<feature type="transmembrane region" description="Helical" evidence="14">
    <location>
        <begin position="92"/>
        <end position="111"/>
    </location>
</feature>
<evidence type="ECO:0000256" key="11">
    <source>
        <dbReference type="ARBA" id="ARBA00023136"/>
    </source>
</evidence>
<feature type="region of interest" description="Disordered" evidence="13">
    <location>
        <begin position="183"/>
        <end position="212"/>
    </location>
</feature>
<proteinExistence type="inferred from homology"/>
<keyword evidence="5" id="KW-0349">Heme</keyword>
<keyword evidence="11 14" id="KW-0472">Membrane</keyword>
<evidence type="ECO:0000256" key="6">
    <source>
        <dbReference type="ARBA" id="ARBA00022692"/>
    </source>
</evidence>
<evidence type="ECO:0000256" key="2">
    <source>
        <dbReference type="ARBA" id="ARBA00004651"/>
    </source>
</evidence>
<dbReference type="PANTHER" id="PTHR30529:SF1">
    <property type="entry name" value="CYTOCHROME B561 HOMOLOG 2"/>
    <property type="match status" value="1"/>
</dbReference>
<dbReference type="EMBL" id="BAABRT010000009">
    <property type="protein sequence ID" value="GAA5524908.1"/>
    <property type="molecule type" value="Genomic_DNA"/>
</dbReference>
<feature type="compositionally biased region" description="Polar residues" evidence="13">
    <location>
        <begin position="198"/>
        <end position="212"/>
    </location>
</feature>
<dbReference type="InterPro" id="IPR052168">
    <property type="entry name" value="Cytochrome_b561_oxidase"/>
</dbReference>
<comment type="subcellular location">
    <subcellularLocation>
        <location evidence="2">Cell membrane</location>
        <topology evidence="2">Multi-pass membrane protein</topology>
    </subcellularLocation>
</comment>
<gene>
    <name evidence="16" type="primary">yceJ</name>
    <name evidence="16" type="ORF">Maes01_01467</name>
</gene>
<feature type="transmembrane region" description="Helical" evidence="14">
    <location>
        <begin position="54"/>
        <end position="72"/>
    </location>
</feature>
<evidence type="ECO:0000256" key="3">
    <source>
        <dbReference type="ARBA" id="ARBA00022448"/>
    </source>
</evidence>
<keyword evidence="4" id="KW-1003">Cell membrane</keyword>
<dbReference type="SUPFAM" id="SSF81342">
    <property type="entry name" value="Transmembrane di-heme cytochromes"/>
    <property type="match status" value="1"/>
</dbReference>
<dbReference type="InterPro" id="IPR016174">
    <property type="entry name" value="Di-haem_cyt_TM"/>
</dbReference>
<organism evidence="16 17">
    <name type="scientific">Microbulbifer aestuariivivens</name>
    <dbReference type="NCBI Taxonomy" id="1908308"/>
    <lineage>
        <taxon>Bacteria</taxon>
        <taxon>Pseudomonadati</taxon>
        <taxon>Pseudomonadota</taxon>
        <taxon>Gammaproteobacteria</taxon>
        <taxon>Cellvibrionales</taxon>
        <taxon>Microbulbiferaceae</taxon>
        <taxon>Microbulbifer</taxon>
    </lineage>
</organism>
<dbReference type="Pfam" id="PF01292">
    <property type="entry name" value="Ni_hydr_CYTB"/>
    <property type="match status" value="1"/>
</dbReference>
<feature type="domain" description="Cytochrome b561 bacterial/Ni-hydrogenase" evidence="15">
    <location>
        <begin position="9"/>
        <end position="180"/>
    </location>
</feature>
<evidence type="ECO:0000256" key="7">
    <source>
        <dbReference type="ARBA" id="ARBA00022723"/>
    </source>
</evidence>
<dbReference type="InterPro" id="IPR011577">
    <property type="entry name" value="Cyt_b561_bac/Ni-Hgenase"/>
</dbReference>
<keyword evidence="8" id="KW-0249">Electron transport</keyword>
<evidence type="ECO:0000256" key="8">
    <source>
        <dbReference type="ARBA" id="ARBA00022982"/>
    </source>
</evidence>
<keyword evidence="10" id="KW-0408">Iron</keyword>
<accession>A0ABP9WQN6</accession>
<dbReference type="RefSeq" id="WP_345550189.1">
    <property type="nucleotide sequence ID" value="NZ_BAABRT010000009.1"/>
</dbReference>
<dbReference type="PANTHER" id="PTHR30529">
    <property type="entry name" value="CYTOCHROME B561"/>
    <property type="match status" value="1"/>
</dbReference>
<evidence type="ECO:0000256" key="14">
    <source>
        <dbReference type="SAM" id="Phobius"/>
    </source>
</evidence>
<keyword evidence="3" id="KW-0813">Transport</keyword>
<reference evidence="16 17" key="1">
    <citation type="submission" date="2024-02" db="EMBL/GenBank/DDBJ databases">
        <title>Microbulbifer aestuariivivens NBRC 112533.</title>
        <authorList>
            <person name="Ichikawa N."/>
            <person name="Katano-Makiyama Y."/>
            <person name="Hidaka K."/>
        </authorList>
    </citation>
    <scope>NUCLEOTIDE SEQUENCE [LARGE SCALE GENOMIC DNA]</scope>
    <source>
        <strain evidence="16 17">NBRC 112533</strain>
    </source>
</reference>
<keyword evidence="7" id="KW-0479">Metal-binding</keyword>
<evidence type="ECO:0000256" key="10">
    <source>
        <dbReference type="ARBA" id="ARBA00023004"/>
    </source>
</evidence>
<dbReference type="Gene3D" id="1.20.950.20">
    <property type="entry name" value="Transmembrane di-heme cytochromes, Chain C"/>
    <property type="match status" value="2"/>
</dbReference>
<comment type="similarity">
    <text evidence="12">Belongs to the cytochrome b561 family.</text>
</comment>
<comment type="caution">
    <text evidence="16">The sequence shown here is derived from an EMBL/GenBank/DDBJ whole genome shotgun (WGS) entry which is preliminary data.</text>
</comment>
<keyword evidence="6 14" id="KW-0812">Transmembrane</keyword>
<protein>
    <submittedName>
        <fullName evidence="16">Cytochrome b561 homolog 2</fullName>
    </submittedName>
</protein>